<feature type="signal peptide" evidence="1">
    <location>
        <begin position="1"/>
        <end position="25"/>
    </location>
</feature>
<dbReference type="RefSeq" id="WP_146400432.1">
    <property type="nucleotide sequence ID" value="NZ_SJPQ01000002.1"/>
</dbReference>
<dbReference type="NCBIfam" id="NF040463">
    <property type="entry name" value="all3515_fam"/>
    <property type="match status" value="1"/>
</dbReference>
<name>A0A5C5ZPV7_9BACT</name>
<dbReference type="AlphaFoldDB" id="A0A5C5ZPV7"/>
<evidence type="ECO:0000256" key="1">
    <source>
        <dbReference type="SAM" id="SignalP"/>
    </source>
</evidence>
<gene>
    <name evidence="2" type="ORF">Mal64_24370</name>
</gene>
<keyword evidence="3" id="KW-1185">Reference proteome</keyword>
<dbReference type="OrthoDB" id="483240at2"/>
<sequence length="273" mass="28846" precursor="true">MNVTRFTLIAAAMALALGAPLTARAELAQYYIGIDSRDTPYDAPASEGGGAYPDNPNENRLTLLLQHGSHYHGIGQYTYSGSAASPTLVDTNSNNRLPEGYTGQEPLPLLPGSGVYAGKMTSKALFGVTYSDLEMLNVQSLDGAGALEQVLFDSSSGRWNAEFDTAHIHLELVSVSSPLLGVGTLGNPNALSFGGDVHLGDGDELFSFTPVLWVDEAAPVGTYSAEFRLVDESSAFGDSGRFFIDVQQVPEPTALSLAGVVMIALGVTRRRNA</sequence>
<evidence type="ECO:0000313" key="2">
    <source>
        <dbReference type="EMBL" id="TWT88947.1"/>
    </source>
</evidence>
<feature type="chain" id="PRO_5022943594" description="PEP-CTERM protein-sorting domain-containing protein" evidence="1">
    <location>
        <begin position="26"/>
        <end position="273"/>
    </location>
</feature>
<protein>
    <recommendedName>
        <fullName evidence="4">PEP-CTERM protein-sorting domain-containing protein</fullName>
    </recommendedName>
</protein>
<evidence type="ECO:0000313" key="3">
    <source>
        <dbReference type="Proteomes" id="UP000315440"/>
    </source>
</evidence>
<comment type="caution">
    <text evidence="2">The sequence shown here is derived from an EMBL/GenBank/DDBJ whole genome shotgun (WGS) entry which is preliminary data.</text>
</comment>
<organism evidence="2 3">
    <name type="scientific">Pseudobythopirellula maris</name>
    <dbReference type="NCBI Taxonomy" id="2527991"/>
    <lineage>
        <taxon>Bacteria</taxon>
        <taxon>Pseudomonadati</taxon>
        <taxon>Planctomycetota</taxon>
        <taxon>Planctomycetia</taxon>
        <taxon>Pirellulales</taxon>
        <taxon>Lacipirellulaceae</taxon>
        <taxon>Pseudobythopirellula</taxon>
    </lineage>
</organism>
<accession>A0A5C5ZPV7</accession>
<keyword evidence="1" id="KW-0732">Signal</keyword>
<proteinExistence type="predicted"/>
<dbReference type="Proteomes" id="UP000315440">
    <property type="component" value="Unassembled WGS sequence"/>
</dbReference>
<evidence type="ECO:0008006" key="4">
    <source>
        <dbReference type="Google" id="ProtNLM"/>
    </source>
</evidence>
<dbReference type="EMBL" id="SJPQ01000002">
    <property type="protein sequence ID" value="TWT88947.1"/>
    <property type="molecule type" value="Genomic_DNA"/>
</dbReference>
<reference evidence="2 3" key="1">
    <citation type="submission" date="2019-02" db="EMBL/GenBank/DDBJ databases">
        <title>Deep-cultivation of Planctomycetes and their phenomic and genomic characterization uncovers novel biology.</title>
        <authorList>
            <person name="Wiegand S."/>
            <person name="Jogler M."/>
            <person name="Boedeker C."/>
            <person name="Pinto D."/>
            <person name="Vollmers J."/>
            <person name="Rivas-Marin E."/>
            <person name="Kohn T."/>
            <person name="Peeters S.H."/>
            <person name="Heuer A."/>
            <person name="Rast P."/>
            <person name="Oberbeckmann S."/>
            <person name="Bunk B."/>
            <person name="Jeske O."/>
            <person name="Meyerdierks A."/>
            <person name="Storesund J.E."/>
            <person name="Kallscheuer N."/>
            <person name="Luecker S."/>
            <person name="Lage O.M."/>
            <person name="Pohl T."/>
            <person name="Merkel B.J."/>
            <person name="Hornburger P."/>
            <person name="Mueller R.-W."/>
            <person name="Bruemmer F."/>
            <person name="Labrenz M."/>
            <person name="Spormann A.M."/>
            <person name="Op Den Camp H."/>
            <person name="Overmann J."/>
            <person name="Amann R."/>
            <person name="Jetten M.S.M."/>
            <person name="Mascher T."/>
            <person name="Medema M.H."/>
            <person name="Devos D.P."/>
            <person name="Kaster A.-K."/>
            <person name="Ovreas L."/>
            <person name="Rohde M."/>
            <person name="Galperin M.Y."/>
            <person name="Jogler C."/>
        </authorList>
    </citation>
    <scope>NUCLEOTIDE SEQUENCE [LARGE SCALE GENOMIC DNA]</scope>
    <source>
        <strain evidence="2 3">Mal64</strain>
    </source>
</reference>